<sequence length="192" mass="21126">MSITFRIATAADDQPGPRATINARQLAAFRTFLREESARCRAVLLDPDAPEDEYLSYHFEARVCPLALAAIARIFDFDANVISVVEEAQFRCRRVSVWRDEGAATIAMRVALTSDRGLELDLASGNAAVLLESLGLAPDSIGEIPIDAVRVRLANPAVRRRAEEEGITPYLDRLDQLIGLADADDTSRLEWA</sequence>
<protein>
    <submittedName>
        <fullName evidence="1">Uncharacterized protein</fullName>
    </submittedName>
</protein>
<reference evidence="1 2" key="1">
    <citation type="submission" date="2014-02" db="EMBL/GenBank/DDBJ databases">
        <title>Whole genome sequence of Sphingobium chlorophenolicum NBRC 16172.</title>
        <authorList>
            <person name="Gan H.M."/>
            <person name="Gan H.Y."/>
            <person name="Chew T.H."/>
            <person name="Savka M.A."/>
        </authorList>
    </citation>
    <scope>NUCLEOTIDE SEQUENCE [LARGE SCALE GENOMIC DNA]</scope>
    <source>
        <strain evidence="1 2">NBRC 16172</strain>
    </source>
</reference>
<proteinExistence type="predicted"/>
<name>A0A081RHX3_SPHCR</name>
<evidence type="ECO:0000313" key="1">
    <source>
        <dbReference type="EMBL" id="KEQ54796.1"/>
    </source>
</evidence>
<organism evidence="1 2">
    <name type="scientific">Sphingobium chlorophenolicum</name>
    <dbReference type="NCBI Taxonomy" id="46429"/>
    <lineage>
        <taxon>Bacteria</taxon>
        <taxon>Pseudomonadati</taxon>
        <taxon>Pseudomonadota</taxon>
        <taxon>Alphaproteobacteria</taxon>
        <taxon>Sphingomonadales</taxon>
        <taxon>Sphingomonadaceae</taxon>
        <taxon>Sphingobium</taxon>
    </lineage>
</organism>
<dbReference type="OrthoDB" id="7392843at2"/>
<dbReference type="RefSeq" id="WP_037448180.1">
    <property type="nucleotide sequence ID" value="NZ_JFHR01000007.1"/>
</dbReference>
<dbReference type="eggNOG" id="ENOG5030Q27">
    <property type="taxonomic scope" value="Bacteria"/>
</dbReference>
<dbReference type="AlphaFoldDB" id="A0A081RHX3"/>
<evidence type="ECO:0000313" key="2">
    <source>
        <dbReference type="Proteomes" id="UP000028411"/>
    </source>
</evidence>
<gene>
    <name evidence="1" type="ORF">BV95_01025</name>
</gene>
<dbReference type="PATRIC" id="fig|46429.4.peg.986"/>
<comment type="caution">
    <text evidence="1">The sequence shown here is derived from an EMBL/GenBank/DDBJ whole genome shotgun (WGS) entry which is preliminary data.</text>
</comment>
<dbReference type="Proteomes" id="UP000028411">
    <property type="component" value="Unassembled WGS sequence"/>
</dbReference>
<dbReference type="EMBL" id="JFHR01000007">
    <property type="protein sequence ID" value="KEQ54796.1"/>
    <property type="molecule type" value="Genomic_DNA"/>
</dbReference>
<accession>A0A081RHX3</accession>